<organism evidence="3 4">
    <name type="scientific">Desulfonema ishimotonii</name>
    <dbReference type="NCBI Taxonomy" id="45657"/>
    <lineage>
        <taxon>Bacteria</taxon>
        <taxon>Pseudomonadati</taxon>
        <taxon>Thermodesulfobacteriota</taxon>
        <taxon>Desulfobacteria</taxon>
        <taxon>Desulfobacterales</taxon>
        <taxon>Desulfococcaceae</taxon>
        <taxon>Desulfonema</taxon>
    </lineage>
</organism>
<evidence type="ECO:0000256" key="1">
    <source>
        <dbReference type="SAM" id="SignalP"/>
    </source>
</evidence>
<reference evidence="4" key="1">
    <citation type="submission" date="2017-11" db="EMBL/GenBank/DDBJ databases">
        <authorList>
            <person name="Watanabe M."/>
            <person name="Kojima H."/>
        </authorList>
    </citation>
    <scope>NUCLEOTIDE SEQUENCE [LARGE SCALE GENOMIC DNA]</scope>
    <source>
        <strain evidence="4">Tokyo 01</strain>
    </source>
</reference>
<gene>
    <name evidence="3" type="ORF">DENIS_3695</name>
</gene>
<comment type="caution">
    <text evidence="3">The sequence shown here is derived from an EMBL/GenBank/DDBJ whole genome shotgun (WGS) entry which is preliminary data.</text>
</comment>
<dbReference type="AlphaFoldDB" id="A0A401G0H3"/>
<dbReference type="Gene3D" id="1.10.238.10">
    <property type="entry name" value="EF-hand"/>
    <property type="match status" value="2"/>
</dbReference>
<dbReference type="PROSITE" id="PS00018">
    <property type="entry name" value="EF_HAND_1"/>
    <property type="match status" value="3"/>
</dbReference>
<dbReference type="InterPro" id="IPR002048">
    <property type="entry name" value="EF_hand_dom"/>
</dbReference>
<dbReference type="Pfam" id="PF13499">
    <property type="entry name" value="EF-hand_7"/>
    <property type="match status" value="1"/>
</dbReference>
<evidence type="ECO:0000313" key="4">
    <source>
        <dbReference type="Proteomes" id="UP000288096"/>
    </source>
</evidence>
<feature type="chain" id="PRO_5019140267" description="EF-hand domain-containing protein" evidence="1">
    <location>
        <begin position="21"/>
        <end position="178"/>
    </location>
</feature>
<evidence type="ECO:0000259" key="2">
    <source>
        <dbReference type="PROSITE" id="PS50222"/>
    </source>
</evidence>
<sequence>MKQIILFAGLMLTLAANGFADCGADHCGHGKYHKGLSEYGVHWKDLDTSSDDTLSWEEFSARFPGKDRGVFDAIDTDKSGSVSREEWHSFKSAHGYDGGHKKKYHRGDLPDPSGYMVHLPDIDKNGDDALSWDEFKGHFPDTTREVFDAIDLNKDDALDHDEWHQFKAAHGYGQHKND</sequence>
<reference evidence="4" key="2">
    <citation type="submission" date="2019-01" db="EMBL/GenBank/DDBJ databases">
        <title>Genome sequence of Desulfonema ishimotonii strain Tokyo 01.</title>
        <authorList>
            <person name="Fukui M."/>
        </authorList>
    </citation>
    <scope>NUCLEOTIDE SEQUENCE [LARGE SCALE GENOMIC DNA]</scope>
    <source>
        <strain evidence="4">Tokyo 01</strain>
    </source>
</reference>
<dbReference type="InterPro" id="IPR011992">
    <property type="entry name" value="EF-hand-dom_pair"/>
</dbReference>
<dbReference type="Proteomes" id="UP000288096">
    <property type="component" value="Unassembled WGS sequence"/>
</dbReference>
<name>A0A401G0H3_9BACT</name>
<dbReference type="OrthoDB" id="5460649at2"/>
<dbReference type="RefSeq" id="WP_124329873.1">
    <property type="nucleotide sequence ID" value="NZ_BEXT01000001.1"/>
</dbReference>
<accession>A0A401G0H3</accession>
<dbReference type="PROSITE" id="PS50222">
    <property type="entry name" value="EF_HAND_2"/>
    <property type="match status" value="1"/>
</dbReference>
<protein>
    <recommendedName>
        <fullName evidence="2">EF-hand domain-containing protein</fullName>
    </recommendedName>
</protein>
<dbReference type="Pfam" id="PF13202">
    <property type="entry name" value="EF-hand_5"/>
    <property type="match status" value="1"/>
</dbReference>
<keyword evidence="1" id="KW-0732">Signal</keyword>
<dbReference type="SUPFAM" id="SSF47473">
    <property type="entry name" value="EF-hand"/>
    <property type="match status" value="1"/>
</dbReference>
<dbReference type="EMBL" id="BEXT01000001">
    <property type="protein sequence ID" value="GBC62718.1"/>
    <property type="molecule type" value="Genomic_DNA"/>
</dbReference>
<evidence type="ECO:0000313" key="3">
    <source>
        <dbReference type="EMBL" id="GBC62718.1"/>
    </source>
</evidence>
<dbReference type="InterPro" id="IPR018247">
    <property type="entry name" value="EF_Hand_1_Ca_BS"/>
</dbReference>
<proteinExistence type="predicted"/>
<feature type="domain" description="EF-hand" evidence="2">
    <location>
        <begin position="70"/>
        <end position="97"/>
    </location>
</feature>
<feature type="signal peptide" evidence="1">
    <location>
        <begin position="1"/>
        <end position="20"/>
    </location>
</feature>
<keyword evidence="4" id="KW-1185">Reference proteome</keyword>
<dbReference type="GO" id="GO:0005509">
    <property type="term" value="F:calcium ion binding"/>
    <property type="evidence" value="ECO:0007669"/>
    <property type="project" value="InterPro"/>
</dbReference>